<keyword evidence="3 6" id="KW-0378">Hydrolase</keyword>
<evidence type="ECO:0000256" key="2">
    <source>
        <dbReference type="ARBA" id="ARBA00022723"/>
    </source>
</evidence>
<reference evidence="7" key="1">
    <citation type="submission" date="2023-07" db="EMBL/GenBank/DDBJ databases">
        <title>Conexibacter stalactiti sp. nov., isolated from stalactites in a lava cave and emended description of the genus Conexibacter.</title>
        <authorList>
            <person name="Lee S.D."/>
        </authorList>
    </citation>
    <scope>NUCLEOTIDE SEQUENCE [LARGE SCALE GENOMIC DNA]</scope>
    <source>
        <strain evidence="7">KCTC 39840</strain>
    </source>
</reference>
<keyword evidence="5" id="KW-1133">Transmembrane helix</keyword>
<proteinExistence type="inferred from homology"/>
<dbReference type="Proteomes" id="UP001284601">
    <property type="component" value="Unassembled WGS sequence"/>
</dbReference>
<dbReference type="InterPro" id="IPR023214">
    <property type="entry name" value="HAD_sf"/>
</dbReference>
<keyword evidence="5" id="KW-0812">Transmembrane</keyword>
<dbReference type="GO" id="GO:0016787">
    <property type="term" value="F:hydrolase activity"/>
    <property type="evidence" value="ECO:0007669"/>
    <property type="project" value="UniProtKB-KW"/>
</dbReference>
<dbReference type="InterPro" id="IPR050582">
    <property type="entry name" value="HAD-like_SerB"/>
</dbReference>
<dbReference type="SUPFAM" id="SSF56784">
    <property type="entry name" value="HAD-like"/>
    <property type="match status" value="1"/>
</dbReference>
<dbReference type="RefSeq" id="WP_318599090.1">
    <property type="nucleotide sequence ID" value="NZ_JAWSTH010000061.1"/>
</dbReference>
<feature type="transmembrane region" description="Helical" evidence="5">
    <location>
        <begin position="230"/>
        <end position="251"/>
    </location>
</feature>
<organism evidence="6 7">
    <name type="scientific">Conexibacter stalactiti</name>
    <dbReference type="NCBI Taxonomy" id="1940611"/>
    <lineage>
        <taxon>Bacteria</taxon>
        <taxon>Bacillati</taxon>
        <taxon>Actinomycetota</taxon>
        <taxon>Thermoleophilia</taxon>
        <taxon>Solirubrobacterales</taxon>
        <taxon>Conexibacteraceae</taxon>
        <taxon>Conexibacter</taxon>
    </lineage>
</organism>
<protein>
    <submittedName>
        <fullName evidence="6">HAD-IB family hydrolase</fullName>
    </submittedName>
</protein>
<evidence type="ECO:0000256" key="3">
    <source>
        <dbReference type="ARBA" id="ARBA00022801"/>
    </source>
</evidence>
<name>A0ABU4HTQ9_9ACTN</name>
<comment type="caution">
    <text evidence="6">The sequence shown here is derived from an EMBL/GenBank/DDBJ whole genome shotgun (WGS) entry which is preliminary data.</text>
</comment>
<evidence type="ECO:0000256" key="5">
    <source>
        <dbReference type="SAM" id="Phobius"/>
    </source>
</evidence>
<comment type="similarity">
    <text evidence="1">Belongs to the HAD-like hydrolase superfamily. SerB family.</text>
</comment>
<keyword evidence="5" id="KW-0472">Membrane</keyword>
<accession>A0ABU4HTQ9</accession>
<keyword evidence="4" id="KW-0460">Magnesium</keyword>
<dbReference type="Gene3D" id="1.20.1440.100">
    <property type="entry name" value="SG protein - dephosphorylation function"/>
    <property type="match status" value="1"/>
</dbReference>
<reference evidence="6 7" key="2">
    <citation type="submission" date="2023-10" db="EMBL/GenBank/DDBJ databases">
        <authorList>
            <person name="Han X.F."/>
        </authorList>
    </citation>
    <scope>NUCLEOTIDE SEQUENCE [LARGE SCALE GENOMIC DNA]</scope>
    <source>
        <strain evidence="6 7">KCTC 39840</strain>
    </source>
</reference>
<dbReference type="PANTHER" id="PTHR43344">
    <property type="entry name" value="PHOSPHOSERINE PHOSPHATASE"/>
    <property type="match status" value="1"/>
</dbReference>
<dbReference type="NCBIfam" id="TIGR01488">
    <property type="entry name" value="HAD-SF-IB"/>
    <property type="match status" value="1"/>
</dbReference>
<evidence type="ECO:0000313" key="6">
    <source>
        <dbReference type="EMBL" id="MDW5596653.1"/>
    </source>
</evidence>
<sequence>MEGGTARGAAFFDLDRTLMAGSSAFEFARASYRQGILTRRQLAAGAWANVQFRLKGSTDAGTDAIREQIFTLLRDVPVRDILRLGPEVLAGILPRVYPQMLRVAYEHQDAGRPVYIVTAAAHELAEVLAHVLTFDGGLGARSEVLDGVFTGRPDGPFTYREGKAAAIRELAAREGFSLAECWAYSDSESDLPMLRAVGHPVAVNPDAELGRVAREEGWQTLRFERLGRRLTLAGTAVGALALGGAGSLMVSRRRTPAPPQRTRWLR</sequence>
<dbReference type="InterPro" id="IPR006385">
    <property type="entry name" value="HAD_hydro_SerB1"/>
</dbReference>
<evidence type="ECO:0000256" key="4">
    <source>
        <dbReference type="ARBA" id="ARBA00022842"/>
    </source>
</evidence>
<keyword evidence="7" id="KW-1185">Reference proteome</keyword>
<dbReference type="Gene3D" id="3.40.50.1000">
    <property type="entry name" value="HAD superfamily/HAD-like"/>
    <property type="match status" value="1"/>
</dbReference>
<dbReference type="PANTHER" id="PTHR43344:SF13">
    <property type="entry name" value="PHOSPHATASE RV3661-RELATED"/>
    <property type="match status" value="1"/>
</dbReference>
<dbReference type="CDD" id="cd02612">
    <property type="entry name" value="HAD_PGPPase"/>
    <property type="match status" value="1"/>
</dbReference>
<dbReference type="InterPro" id="IPR036412">
    <property type="entry name" value="HAD-like_sf"/>
</dbReference>
<dbReference type="EMBL" id="JAWSTH010000061">
    <property type="protein sequence ID" value="MDW5596653.1"/>
    <property type="molecule type" value="Genomic_DNA"/>
</dbReference>
<keyword evidence="2" id="KW-0479">Metal-binding</keyword>
<evidence type="ECO:0000313" key="7">
    <source>
        <dbReference type="Proteomes" id="UP001284601"/>
    </source>
</evidence>
<dbReference type="NCBIfam" id="TIGR01490">
    <property type="entry name" value="HAD-SF-IB-hyp1"/>
    <property type="match status" value="1"/>
</dbReference>
<dbReference type="Pfam" id="PF12710">
    <property type="entry name" value="HAD"/>
    <property type="match status" value="1"/>
</dbReference>
<gene>
    <name evidence="6" type="ORF">R7226_20060</name>
</gene>
<evidence type="ECO:0000256" key="1">
    <source>
        <dbReference type="ARBA" id="ARBA00009184"/>
    </source>
</evidence>